<name>A0AAV6U5A2_9ARAC</name>
<proteinExistence type="predicted"/>
<dbReference type="Proteomes" id="UP000827092">
    <property type="component" value="Unassembled WGS sequence"/>
</dbReference>
<comment type="caution">
    <text evidence="1">The sequence shown here is derived from an EMBL/GenBank/DDBJ whole genome shotgun (WGS) entry which is preliminary data.</text>
</comment>
<accession>A0AAV6U5A2</accession>
<gene>
    <name evidence="1" type="ORF">JTE90_004050</name>
</gene>
<dbReference type="AlphaFoldDB" id="A0AAV6U5A2"/>
<dbReference type="EMBL" id="JAFNEN010000643">
    <property type="protein sequence ID" value="KAG8179222.1"/>
    <property type="molecule type" value="Genomic_DNA"/>
</dbReference>
<evidence type="ECO:0000313" key="2">
    <source>
        <dbReference type="Proteomes" id="UP000827092"/>
    </source>
</evidence>
<evidence type="ECO:0000313" key="1">
    <source>
        <dbReference type="EMBL" id="KAG8179222.1"/>
    </source>
</evidence>
<reference evidence="1 2" key="1">
    <citation type="journal article" date="2022" name="Nat. Ecol. Evol.">
        <title>A masculinizing supergene underlies an exaggerated male reproductive morph in a spider.</title>
        <authorList>
            <person name="Hendrickx F."/>
            <person name="De Corte Z."/>
            <person name="Sonet G."/>
            <person name="Van Belleghem S.M."/>
            <person name="Kostlbacher S."/>
            <person name="Vangestel C."/>
        </authorList>
    </citation>
    <scope>NUCLEOTIDE SEQUENCE [LARGE SCALE GENOMIC DNA]</scope>
    <source>
        <strain evidence="1">W744_W776</strain>
    </source>
</reference>
<sequence>MMTPSPVSASTISDNDLDLSFVTGDPVSNDTADRRSLLGDEDSLDATVIYHWSASIGCSLGLLRPRSGGSDEFDRTICTSFCPHQA</sequence>
<keyword evidence="2" id="KW-1185">Reference proteome</keyword>
<protein>
    <submittedName>
        <fullName evidence="1">Uncharacterized protein</fullName>
    </submittedName>
</protein>
<organism evidence="1 2">
    <name type="scientific">Oedothorax gibbosus</name>
    <dbReference type="NCBI Taxonomy" id="931172"/>
    <lineage>
        <taxon>Eukaryota</taxon>
        <taxon>Metazoa</taxon>
        <taxon>Ecdysozoa</taxon>
        <taxon>Arthropoda</taxon>
        <taxon>Chelicerata</taxon>
        <taxon>Arachnida</taxon>
        <taxon>Araneae</taxon>
        <taxon>Araneomorphae</taxon>
        <taxon>Entelegynae</taxon>
        <taxon>Araneoidea</taxon>
        <taxon>Linyphiidae</taxon>
        <taxon>Erigoninae</taxon>
        <taxon>Oedothorax</taxon>
    </lineage>
</organism>